<evidence type="ECO:0000313" key="6">
    <source>
        <dbReference type="EMBL" id="ARU94885.1"/>
    </source>
</evidence>
<dbReference type="InterPro" id="IPR051013">
    <property type="entry name" value="MBL_superfamily_lactonases"/>
</dbReference>
<evidence type="ECO:0000259" key="5">
    <source>
        <dbReference type="SMART" id="SM00849"/>
    </source>
</evidence>
<evidence type="ECO:0000313" key="9">
    <source>
        <dbReference type="Proteomes" id="UP000195814"/>
    </source>
</evidence>
<organism evidence="6 9">
    <name type="scientific">Tatumella citrea</name>
    <name type="common">Pantoea citrea</name>
    <dbReference type="NCBI Taxonomy" id="53336"/>
    <lineage>
        <taxon>Bacteria</taxon>
        <taxon>Pseudomonadati</taxon>
        <taxon>Pseudomonadota</taxon>
        <taxon>Gammaproteobacteria</taxon>
        <taxon>Enterobacterales</taxon>
        <taxon>Erwiniaceae</taxon>
        <taxon>Tatumella</taxon>
    </lineage>
</organism>
<evidence type="ECO:0000256" key="4">
    <source>
        <dbReference type="ARBA" id="ARBA00022833"/>
    </source>
</evidence>
<dbReference type="SMART" id="SM00849">
    <property type="entry name" value="Lactamase_B"/>
    <property type="match status" value="1"/>
</dbReference>
<name>A0A1Y0LLJ3_TATCI</name>
<dbReference type="KEGG" id="tci:A7K98_14665"/>
<dbReference type="CDD" id="cd07720">
    <property type="entry name" value="OPHC2-like_MBL-fold"/>
    <property type="match status" value="1"/>
</dbReference>
<reference evidence="8 9" key="1">
    <citation type="submission" date="2016-05" db="EMBL/GenBank/DDBJ databases">
        <title>Complete genome sequence of two 2,5-diketo-D-glunonic acid producing strain Tatumella citrea.</title>
        <authorList>
            <person name="Duan C."/>
            <person name="Yang J."/>
            <person name="Yang S."/>
        </authorList>
    </citation>
    <scope>NUCLEOTIDE SEQUENCE [LARGE SCALE GENOMIC DNA]</scope>
    <source>
        <strain evidence="7 8">ATCC 39140</strain>
        <strain evidence="6 9">DSM 13699</strain>
    </source>
</reference>
<proteinExistence type="inferred from homology"/>
<dbReference type="GO" id="GO:0016787">
    <property type="term" value="F:hydrolase activity"/>
    <property type="evidence" value="ECO:0007669"/>
    <property type="project" value="UniProtKB-KW"/>
</dbReference>
<dbReference type="PANTHER" id="PTHR42978">
    <property type="entry name" value="QUORUM-QUENCHING LACTONASE YTNP-RELATED-RELATED"/>
    <property type="match status" value="1"/>
</dbReference>
<dbReference type="SUPFAM" id="SSF56281">
    <property type="entry name" value="Metallo-hydrolase/oxidoreductase"/>
    <property type="match status" value="1"/>
</dbReference>
<dbReference type="Proteomes" id="UP000195729">
    <property type="component" value="Chromosome"/>
</dbReference>
<dbReference type="RefSeq" id="WP_087489256.1">
    <property type="nucleotide sequence ID" value="NZ_CP015579.1"/>
</dbReference>
<gene>
    <name evidence="6" type="ORF">A7K98_14665</name>
    <name evidence="7" type="ORF">A7K99_14650</name>
</gene>
<comment type="similarity">
    <text evidence="1">Belongs to the metallo-beta-lactamase superfamily.</text>
</comment>
<dbReference type="OrthoDB" id="5443440at2"/>
<dbReference type="InterPro" id="IPR001279">
    <property type="entry name" value="Metallo-B-lactamas"/>
</dbReference>
<evidence type="ECO:0000313" key="8">
    <source>
        <dbReference type="Proteomes" id="UP000195729"/>
    </source>
</evidence>
<sequence length="276" mass="29781">MESVVKQVGEFTITALSDGFLSISPELLSGITPEQAVDLQLQAGITDPSSVHINSYLVRGHGRTVLIDAGAGGFKQWGGKMTASLAGAGVLPSDIDCILLTHAHPDHIGGLTDEAGQALFPQAELVVHQQEIDFWQDDACLSRAAERARGNFLFARNIFELYRPNIRTFNAGEVLPGITALHLPGHTAGHCGYSLNSGDQGLLIWGDIVHFPEIQISHPGVSIAFDQDPQLAADTRLRLLEQVSAEQLSVAGMHFADAGFGMIRKQGKHFHLSYDR</sequence>
<protein>
    <submittedName>
        <fullName evidence="6">MBL fold metallo-hydrolase</fullName>
    </submittedName>
</protein>
<evidence type="ECO:0000256" key="1">
    <source>
        <dbReference type="ARBA" id="ARBA00007749"/>
    </source>
</evidence>
<accession>A0A1Y0LLJ3</accession>
<feature type="domain" description="Metallo-beta-lactamase" evidence="5">
    <location>
        <begin position="52"/>
        <end position="254"/>
    </location>
</feature>
<dbReference type="Pfam" id="PF00753">
    <property type="entry name" value="Lactamase_B"/>
    <property type="match status" value="1"/>
</dbReference>
<dbReference type="PANTHER" id="PTHR42978:SF6">
    <property type="entry name" value="QUORUM-QUENCHING LACTONASE YTNP-RELATED"/>
    <property type="match status" value="1"/>
</dbReference>
<keyword evidence="8" id="KW-1185">Reference proteome</keyword>
<dbReference type="EMBL" id="CP015579">
    <property type="protein sequence ID" value="ARU94885.1"/>
    <property type="molecule type" value="Genomic_DNA"/>
</dbReference>
<keyword evidence="3 6" id="KW-0378">Hydrolase</keyword>
<evidence type="ECO:0000256" key="3">
    <source>
        <dbReference type="ARBA" id="ARBA00022801"/>
    </source>
</evidence>
<keyword evidence="4" id="KW-0862">Zinc</keyword>
<dbReference type="Proteomes" id="UP000195814">
    <property type="component" value="Chromosome"/>
</dbReference>
<dbReference type="AlphaFoldDB" id="A0A1Y0LLJ3"/>
<dbReference type="InterPro" id="IPR036866">
    <property type="entry name" value="RibonucZ/Hydroxyglut_hydro"/>
</dbReference>
<dbReference type="GO" id="GO:0046872">
    <property type="term" value="F:metal ion binding"/>
    <property type="evidence" value="ECO:0007669"/>
    <property type="project" value="UniProtKB-KW"/>
</dbReference>
<dbReference type="EMBL" id="CP015581">
    <property type="protein sequence ID" value="ARU98923.1"/>
    <property type="molecule type" value="Genomic_DNA"/>
</dbReference>
<keyword evidence="2" id="KW-0479">Metal-binding</keyword>
<dbReference type="Gene3D" id="3.60.15.10">
    <property type="entry name" value="Ribonuclease Z/Hydroxyacylglutathione hydrolase-like"/>
    <property type="match status" value="1"/>
</dbReference>
<evidence type="ECO:0000256" key="2">
    <source>
        <dbReference type="ARBA" id="ARBA00022723"/>
    </source>
</evidence>
<evidence type="ECO:0000313" key="7">
    <source>
        <dbReference type="EMBL" id="ARU98923.1"/>
    </source>
</evidence>